<evidence type="ECO:0000313" key="1">
    <source>
        <dbReference type="EMBL" id="KAL3746228.1"/>
    </source>
</evidence>
<dbReference type="EMBL" id="JBJKBG010000003">
    <property type="protein sequence ID" value="KAL3746228.1"/>
    <property type="molecule type" value="Genomic_DNA"/>
</dbReference>
<gene>
    <name evidence="1" type="ORF">ACJRO7_015219</name>
</gene>
<organism evidence="1 2">
    <name type="scientific">Eucalyptus globulus</name>
    <name type="common">Tasmanian blue gum</name>
    <dbReference type="NCBI Taxonomy" id="34317"/>
    <lineage>
        <taxon>Eukaryota</taxon>
        <taxon>Viridiplantae</taxon>
        <taxon>Streptophyta</taxon>
        <taxon>Embryophyta</taxon>
        <taxon>Tracheophyta</taxon>
        <taxon>Spermatophyta</taxon>
        <taxon>Magnoliopsida</taxon>
        <taxon>eudicotyledons</taxon>
        <taxon>Gunneridae</taxon>
        <taxon>Pentapetalae</taxon>
        <taxon>rosids</taxon>
        <taxon>malvids</taxon>
        <taxon>Myrtales</taxon>
        <taxon>Myrtaceae</taxon>
        <taxon>Myrtoideae</taxon>
        <taxon>Eucalypteae</taxon>
        <taxon>Eucalyptus</taxon>
    </lineage>
</organism>
<reference evidence="1 2" key="1">
    <citation type="submission" date="2024-11" db="EMBL/GenBank/DDBJ databases">
        <title>Chromosome-level genome assembly of Eucalyptus globulus Labill. provides insights into its genome evolution.</title>
        <authorList>
            <person name="Li X."/>
        </authorList>
    </citation>
    <scope>NUCLEOTIDE SEQUENCE [LARGE SCALE GENOMIC DNA]</scope>
    <source>
        <strain evidence="1">CL2024</strain>
        <tissue evidence="1">Fresh tender leaves</tissue>
    </source>
</reference>
<dbReference type="Proteomes" id="UP001634007">
    <property type="component" value="Unassembled WGS sequence"/>
</dbReference>
<accession>A0ABD3L6P5</accession>
<comment type="caution">
    <text evidence="1">The sequence shown here is derived from an EMBL/GenBank/DDBJ whole genome shotgun (WGS) entry which is preliminary data.</text>
</comment>
<proteinExistence type="predicted"/>
<evidence type="ECO:0000313" key="2">
    <source>
        <dbReference type="Proteomes" id="UP001634007"/>
    </source>
</evidence>
<keyword evidence="2" id="KW-1185">Reference proteome</keyword>
<name>A0ABD3L6P5_EUCGL</name>
<protein>
    <submittedName>
        <fullName evidence="1">Uncharacterized protein</fullName>
    </submittedName>
</protein>
<dbReference type="AlphaFoldDB" id="A0ABD3L6P5"/>
<sequence>MPLEIKDNQAALRDKIAVLRAEFFEEIQTMQVILDAKVNSIQGEYGNMQGKFDGLKENMNRMELGLGNYMAKLENKINILKCYDPVRAYLESSSKHIPSSSK</sequence>